<evidence type="ECO:0000313" key="3">
    <source>
        <dbReference type="Proteomes" id="UP000038045"/>
    </source>
</evidence>
<feature type="transmembrane region" description="Helical" evidence="2">
    <location>
        <begin position="137"/>
        <end position="157"/>
    </location>
</feature>
<evidence type="ECO:0000256" key="1">
    <source>
        <dbReference type="SAM" id="MobiDB-lite"/>
    </source>
</evidence>
<sequence>MVVTLATSDMGESVSRPSNPYQYANICGKKLFIMDTLKRVNIILILVDILFLFGILFFSVPFLIFRCVMTVMGYWCLYTATIKDGNPRIMIFFVFNQFIDIVYTVFILMLIFFIGVTFSNELDDNTINQTDYYNIEAFLIISNLITIIFKTLFMGYYTKLYKLLLWQQEHINSIIATYTNSSFNSSNIYPNPPPNILIVPGTGEIIPNPHRSPLPTYNDVMTTNEEEKTKEPKVIEPLNLQTQDSIPNHETPTSPIENIDFVSTPHFQQVPLDDFNSIFDITQSDVNHTNNNHNNQESHTANQHPNDNEAPPMYHLPTNTKSTEIDNKNNDKDKDDFSNPFH</sequence>
<reference evidence="4" key="1">
    <citation type="submission" date="2017-02" db="UniProtKB">
        <authorList>
            <consortium name="WormBaseParasite"/>
        </authorList>
    </citation>
    <scope>IDENTIFICATION</scope>
</reference>
<dbReference type="AlphaFoldDB" id="A0A0N4Z204"/>
<feature type="transmembrane region" description="Helical" evidence="2">
    <location>
        <begin position="89"/>
        <end position="117"/>
    </location>
</feature>
<feature type="transmembrane region" description="Helical" evidence="2">
    <location>
        <begin position="40"/>
        <end position="57"/>
    </location>
</feature>
<evidence type="ECO:0000256" key="2">
    <source>
        <dbReference type="SAM" id="Phobius"/>
    </source>
</evidence>
<dbReference type="WBParaSite" id="PTRK_0000090000.1">
    <property type="protein sequence ID" value="PTRK_0000090000.1"/>
    <property type="gene ID" value="PTRK_0000090000"/>
</dbReference>
<keyword evidence="2" id="KW-0812">Transmembrane</keyword>
<proteinExistence type="predicted"/>
<name>A0A0N4Z204_PARTI</name>
<accession>A0A0N4Z204</accession>
<protein>
    <submittedName>
        <fullName evidence="4">Ion_trans domain-containing protein</fullName>
    </submittedName>
</protein>
<organism evidence="3 4">
    <name type="scientific">Parastrongyloides trichosuri</name>
    <name type="common">Possum-specific nematode worm</name>
    <dbReference type="NCBI Taxonomy" id="131310"/>
    <lineage>
        <taxon>Eukaryota</taxon>
        <taxon>Metazoa</taxon>
        <taxon>Ecdysozoa</taxon>
        <taxon>Nematoda</taxon>
        <taxon>Chromadorea</taxon>
        <taxon>Rhabditida</taxon>
        <taxon>Tylenchina</taxon>
        <taxon>Panagrolaimomorpha</taxon>
        <taxon>Strongyloidoidea</taxon>
        <taxon>Strongyloididae</taxon>
        <taxon>Parastrongyloides</taxon>
    </lineage>
</organism>
<keyword evidence="2" id="KW-1133">Transmembrane helix</keyword>
<feature type="region of interest" description="Disordered" evidence="1">
    <location>
        <begin position="285"/>
        <end position="342"/>
    </location>
</feature>
<feature type="compositionally biased region" description="Basic and acidic residues" evidence="1">
    <location>
        <begin position="323"/>
        <end position="342"/>
    </location>
</feature>
<dbReference type="Proteomes" id="UP000038045">
    <property type="component" value="Unplaced"/>
</dbReference>
<keyword evidence="2" id="KW-0472">Membrane</keyword>
<evidence type="ECO:0000313" key="4">
    <source>
        <dbReference type="WBParaSite" id="PTRK_0000090000.1"/>
    </source>
</evidence>
<keyword evidence="3" id="KW-1185">Reference proteome</keyword>